<comment type="caution">
    <text evidence="1">The sequence shown here is derived from an EMBL/GenBank/DDBJ whole genome shotgun (WGS) entry which is preliminary data.</text>
</comment>
<accession>A0AAV3F141</accession>
<dbReference type="GO" id="GO:0006302">
    <property type="term" value="P:double-strand break repair"/>
    <property type="evidence" value="ECO:0007669"/>
    <property type="project" value="TreeGrafter"/>
</dbReference>
<evidence type="ECO:0008006" key="3">
    <source>
        <dbReference type="Google" id="ProtNLM"/>
    </source>
</evidence>
<dbReference type="Gene3D" id="3.40.50.300">
    <property type="entry name" value="P-loop containing nucleotide triphosphate hydrolases"/>
    <property type="match status" value="2"/>
</dbReference>
<sequence>MSFKLLAIRPLEGTDPSLLKGLKPNCIYRFYNEYDYLYEYDENTGEGKSFIDYQDQYFKEVSNKEDNYLKLENKEIKVIKYNKQLPNDFFGKNINVSAVVGENGSGKSSLLELFYYFLFDFSRTRGILKQENTIQTVKKFKLELYCENGSKLIRVQYNSIGITVSHQYIYENNRYIMDDINTGDKIDFWQLCTRYDKEIGEHVGMLPFYNIALNYGVYGLNNSHEGYKWLKPLFHKNDGYQTPLVINPMRTYGNIDVNRELSLNLQRLIINYFVIGNKKLVSNISLDSIEYAINIYKHQFYKFTVDEEYKGFIYAEDVEVELKLSERKFSNEVIEKLAKNDLLVLNRFRNFLESCFEAENEIEALTEFCNTLRIMSSSKELDFDLFIDFYNEEIIEKKLNQFVLNRDKDVVNINELQYLNILYIFKKLGKITETYTEYKRFEYLFLDRKNEDIRSLLVNKLSDELKNSKDGVSSEVLYNVVYDSLLSLELFYHIENEKVYIDDRRKMIRNLVDDITLSVDSLEFYKSIVDELISLIDNRVKDDFLRFVERLKKDNSHIRFKLTQAIEYFSKDILKEMFVPDRGNIGFFDKETGFYHLNANSDYFLSKNNEGNLISIEKVPIAFFTFNIKVKKDGQEGSYPIKDLSSGEQQLINSLLSISYHLFNLKSIFDTQYNKIVYKIINIIMDEIELYFHPNYQREYIKELIEILSFFPDFQYNIMLSTHSPFILSDIPSQNVLKLKDGKPVAGDNINSFGANIHDLLADEFFLDKGFMGEFAKEKINEIFEKIEKISSIDIKKRDELFKEINLIGEDVIRIPLLAELEKKFKDTVSDKQSLIDYYQSKLDELKTN</sequence>
<dbReference type="Proteomes" id="UP000004834">
    <property type="component" value="Unassembled WGS sequence"/>
</dbReference>
<protein>
    <recommendedName>
        <fullName evidence="3">ATPase AAA-type core domain-containing protein</fullName>
    </recommendedName>
</protein>
<organism evidence="1 2">
    <name type="scientific">Myroides odoratimimus CIP 101113</name>
    <dbReference type="NCBI Taxonomy" id="883154"/>
    <lineage>
        <taxon>Bacteria</taxon>
        <taxon>Pseudomonadati</taxon>
        <taxon>Bacteroidota</taxon>
        <taxon>Flavobacteriia</taxon>
        <taxon>Flavobacteriales</taxon>
        <taxon>Flavobacteriaceae</taxon>
        <taxon>Myroides</taxon>
    </lineage>
</organism>
<dbReference type="AlphaFoldDB" id="A0AAV3F141"/>
<dbReference type="RefSeq" id="WP_006264047.1">
    <property type="nucleotide sequence ID" value="NZ_JH590838.1"/>
</dbReference>
<dbReference type="PANTHER" id="PTHR32182">
    <property type="entry name" value="DNA REPLICATION AND REPAIR PROTEIN RECF"/>
    <property type="match status" value="1"/>
</dbReference>
<dbReference type="InterPro" id="IPR027417">
    <property type="entry name" value="P-loop_NTPase"/>
</dbReference>
<dbReference type="EMBL" id="AGEE01000032">
    <property type="protein sequence ID" value="EHO09374.1"/>
    <property type="molecule type" value="Genomic_DNA"/>
</dbReference>
<proteinExistence type="predicted"/>
<reference evidence="1 2" key="1">
    <citation type="submission" date="2011-11" db="EMBL/GenBank/DDBJ databases">
        <title>The Genome Sequence of Myroides odoratimimus CIP 101113.</title>
        <authorList>
            <person name="Earl A."/>
            <person name="Ward D."/>
            <person name="Feldgarden M."/>
            <person name="Gevers D."/>
            <person name="Huys G."/>
            <person name="Young S.K."/>
            <person name="Zeng Q."/>
            <person name="Gargeya S."/>
            <person name="Fitzgerald M."/>
            <person name="Haas B."/>
            <person name="Abouelleil A."/>
            <person name="Alvarado L."/>
            <person name="Arachchi H.M."/>
            <person name="Berlin A."/>
            <person name="Brown A."/>
            <person name="Chapman S.B."/>
            <person name="Chen Z."/>
            <person name="Dunbar C."/>
            <person name="Freedman E."/>
            <person name="Gearin G."/>
            <person name="Goldberg J."/>
            <person name="Griggs A."/>
            <person name="Gujja S."/>
            <person name="Heiman D."/>
            <person name="Howarth C."/>
            <person name="Larson L."/>
            <person name="Lui A."/>
            <person name="MacDonald P.J.P."/>
            <person name="Montmayeur A."/>
            <person name="Murphy C."/>
            <person name="Neiman D."/>
            <person name="Pearson M."/>
            <person name="Priest M."/>
            <person name="Roberts A."/>
            <person name="Saif S."/>
            <person name="Shea T."/>
            <person name="Shenoy N."/>
            <person name="Sisk P."/>
            <person name="Stolte C."/>
            <person name="Sykes S."/>
            <person name="Wortman J."/>
            <person name="Nusbaum C."/>
            <person name="Birren B."/>
        </authorList>
    </citation>
    <scope>NUCLEOTIDE SEQUENCE [LARGE SCALE GENOMIC DNA]</scope>
    <source>
        <strain evidence="1 2">CIP 101113</strain>
    </source>
</reference>
<evidence type="ECO:0000313" key="1">
    <source>
        <dbReference type="EMBL" id="EHO09374.1"/>
    </source>
</evidence>
<dbReference type="PANTHER" id="PTHR32182:SF23">
    <property type="entry name" value="ATP BINDING PROTEIN"/>
    <property type="match status" value="1"/>
</dbReference>
<dbReference type="SUPFAM" id="SSF52540">
    <property type="entry name" value="P-loop containing nucleoside triphosphate hydrolases"/>
    <property type="match status" value="1"/>
</dbReference>
<name>A0AAV3F141_9FLAO</name>
<dbReference type="GO" id="GO:0000731">
    <property type="term" value="P:DNA synthesis involved in DNA repair"/>
    <property type="evidence" value="ECO:0007669"/>
    <property type="project" value="TreeGrafter"/>
</dbReference>
<evidence type="ECO:0000313" key="2">
    <source>
        <dbReference type="Proteomes" id="UP000004834"/>
    </source>
</evidence>
<gene>
    <name evidence="1" type="ORF">HMPREF9715_02453</name>
</gene>